<dbReference type="RefSeq" id="WP_154744742.1">
    <property type="nucleotide sequence ID" value="NZ_JBHSTG010000005.1"/>
</dbReference>
<dbReference type="OrthoDB" id="6910208at2"/>
<evidence type="ECO:0000313" key="1">
    <source>
        <dbReference type="EMBL" id="MTD21150.1"/>
    </source>
</evidence>
<dbReference type="EMBL" id="WLYI01000026">
    <property type="protein sequence ID" value="MTD21150.1"/>
    <property type="molecule type" value="Genomic_DNA"/>
</dbReference>
<reference evidence="1 2" key="1">
    <citation type="submission" date="2019-11" db="EMBL/GenBank/DDBJ databases">
        <title>Pseudmonas karstica sp. nov. and Pseudomonas spelaei sp. nov. from caves.</title>
        <authorList>
            <person name="Zeman M."/>
        </authorList>
    </citation>
    <scope>NUCLEOTIDE SEQUENCE [LARGE SCALE GENOMIC DNA]</scope>
    <source>
        <strain evidence="1 2">CCM 7891</strain>
    </source>
</reference>
<gene>
    <name evidence="1" type="ORF">GIR22_18680</name>
</gene>
<name>A0A7X2V0G4_9PSED</name>
<dbReference type="AlphaFoldDB" id="A0A7X2V0G4"/>
<sequence>MRLLKSLFMPHTPQRNFALLDAKGCCLAFKHCSLPPVGDGWVEVEEVRLSWMHRPLPASARISPRILHAHARQALAS</sequence>
<evidence type="ECO:0000313" key="2">
    <source>
        <dbReference type="Proteomes" id="UP000431485"/>
    </source>
</evidence>
<accession>A0A7X2V0G4</accession>
<keyword evidence="2" id="KW-1185">Reference proteome</keyword>
<dbReference type="Proteomes" id="UP000431485">
    <property type="component" value="Unassembled WGS sequence"/>
</dbReference>
<proteinExistence type="predicted"/>
<organism evidence="1 2">
    <name type="scientific">Pseudomonas karstica</name>
    <dbReference type="NCBI Taxonomy" id="1055468"/>
    <lineage>
        <taxon>Bacteria</taxon>
        <taxon>Pseudomonadati</taxon>
        <taxon>Pseudomonadota</taxon>
        <taxon>Gammaproteobacteria</taxon>
        <taxon>Pseudomonadales</taxon>
        <taxon>Pseudomonadaceae</taxon>
        <taxon>Pseudomonas</taxon>
    </lineage>
</organism>
<comment type="caution">
    <text evidence="1">The sequence shown here is derived from an EMBL/GenBank/DDBJ whole genome shotgun (WGS) entry which is preliminary data.</text>
</comment>
<protein>
    <submittedName>
        <fullName evidence="1">Uncharacterized protein</fullName>
    </submittedName>
</protein>